<dbReference type="InterPro" id="IPR036188">
    <property type="entry name" value="FAD/NAD-bd_sf"/>
</dbReference>
<dbReference type="PANTHER" id="PTHR43872">
    <property type="entry name" value="MONOOXYGENASE, PUTATIVE (AFU_ORTHOLOGUE AFUA_8G02570)-RELATED"/>
    <property type="match status" value="1"/>
</dbReference>
<keyword evidence="4" id="KW-0521">NADP</keyword>
<reference evidence="7 8" key="1">
    <citation type="journal article" date="2016" name="PLoS Pathog.">
        <title>Biosynthesis of antibiotic leucinostatins in bio-control fungus Purpureocillium lilacinum and their inhibition on phytophthora revealed by genome mining.</title>
        <authorList>
            <person name="Wang G."/>
            <person name="Liu Z."/>
            <person name="Lin R."/>
            <person name="Li E."/>
            <person name="Mao Z."/>
            <person name="Ling J."/>
            <person name="Yang Y."/>
            <person name="Yin W.B."/>
            <person name="Xie B."/>
        </authorList>
    </citation>
    <scope>NUCLEOTIDE SEQUENCE [LARGE SCALE GENOMIC DNA]</scope>
    <source>
        <strain evidence="7">170</strain>
    </source>
</reference>
<dbReference type="KEGG" id="pchm:VFPPC_13134"/>
<evidence type="ECO:0000256" key="6">
    <source>
        <dbReference type="ARBA" id="ARBA00023033"/>
    </source>
</evidence>
<dbReference type="Proteomes" id="UP000078397">
    <property type="component" value="Unassembled WGS sequence"/>
</dbReference>
<proteinExistence type="predicted"/>
<dbReference type="GeneID" id="28854905"/>
<dbReference type="AlphaFoldDB" id="A0A179G9C0"/>
<evidence type="ECO:0000313" key="7">
    <source>
        <dbReference type="EMBL" id="OAQ74090.1"/>
    </source>
</evidence>
<keyword evidence="6 7" id="KW-0503">Monooxygenase</keyword>
<dbReference type="EMBL" id="LSBJ02000001">
    <property type="protein sequence ID" value="OAQ74090.1"/>
    <property type="molecule type" value="Genomic_DNA"/>
</dbReference>
<evidence type="ECO:0000256" key="4">
    <source>
        <dbReference type="ARBA" id="ARBA00022857"/>
    </source>
</evidence>
<keyword evidence="5" id="KW-0560">Oxidoreductase</keyword>
<name>A0A179G9C0_METCM</name>
<dbReference type="InterPro" id="IPR051820">
    <property type="entry name" value="FAD-binding_MO"/>
</dbReference>
<comment type="cofactor">
    <cofactor evidence="1">
        <name>FAD</name>
        <dbReference type="ChEBI" id="CHEBI:57692"/>
    </cofactor>
</comment>
<comment type="caution">
    <text evidence="7">The sequence shown here is derived from an EMBL/GenBank/DDBJ whole genome shotgun (WGS) entry which is preliminary data.</text>
</comment>
<keyword evidence="2" id="KW-0285">Flavoprotein</keyword>
<dbReference type="RefSeq" id="XP_018150173.1">
    <property type="nucleotide sequence ID" value="XM_018290911.1"/>
</dbReference>
<dbReference type="InterPro" id="IPR020946">
    <property type="entry name" value="Flavin_mOase-like"/>
</dbReference>
<protein>
    <submittedName>
        <fullName evidence="7">Monooxygenase</fullName>
    </submittedName>
</protein>
<dbReference type="GO" id="GO:0050660">
    <property type="term" value="F:flavin adenine dinucleotide binding"/>
    <property type="evidence" value="ECO:0007669"/>
    <property type="project" value="InterPro"/>
</dbReference>
<dbReference type="GO" id="GO:0050661">
    <property type="term" value="F:NADP binding"/>
    <property type="evidence" value="ECO:0007669"/>
    <property type="project" value="InterPro"/>
</dbReference>
<evidence type="ECO:0000256" key="3">
    <source>
        <dbReference type="ARBA" id="ARBA00022827"/>
    </source>
</evidence>
<evidence type="ECO:0000256" key="5">
    <source>
        <dbReference type="ARBA" id="ARBA00023002"/>
    </source>
</evidence>
<dbReference type="Gene3D" id="3.50.50.60">
    <property type="entry name" value="FAD/NAD(P)-binding domain"/>
    <property type="match status" value="2"/>
</dbReference>
<evidence type="ECO:0000256" key="1">
    <source>
        <dbReference type="ARBA" id="ARBA00001974"/>
    </source>
</evidence>
<evidence type="ECO:0000256" key="2">
    <source>
        <dbReference type="ARBA" id="ARBA00022630"/>
    </source>
</evidence>
<evidence type="ECO:0000313" key="8">
    <source>
        <dbReference type="Proteomes" id="UP000078397"/>
    </source>
</evidence>
<gene>
    <name evidence="7" type="ORF">VFPPC_13134</name>
</gene>
<dbReference type="GO" id="GO:0004499">
    <property type="term" value="F:N,N-dimethylaniline monooxygenase activity"/>
    <property type="evidence" value="ECO:0007669"/>
    <property type="project" value="InterPro"/>
</dbReference>
<dbReference type="FunFam" id="3.50.50.60:FF:000228">
    <property type="entry name" value="FAD-containing monooxygenase EthA"/>
    <property type="match status" value="1"/>
</dbReference>
<dbReference type="Pfam" id="PF13450">
    <property type="entry name" value="NAD_binding_8"/>
    <property type="match status" value="1"/>
</dbReference>
<dbReference type="PANTHER" id="PTHR43872:SF1">
    <property type="entry name" value="MONOOXYGENASE, PUTATIVE (AFU_ORTHOLOGUE AFUA_8G02570)-RELATED"/>
    <property type="match status" value="1"/>
</dbReference>
<dbReference type="SUPFAM" id="SSF51905">
    <property type="entry name" value="FAD/NAD(P)-binding domain"/>
    <property type="match status" value="2"/>
</dbReference>
<organism evidence="7 8">
    <name type="scientific">Pochonia chlamydosporia 170</name>
    <dbReference type="NCBI Taxonomy" id="1380566"/>
    <lineage>
        <taxon>Eukaryota</taxon>
        <taxon>Fungi</taxon>
        <taxon>Dikarya</taxon>
        <taxon>Ascomycota</taxon>
        <taxon>Pezizomycotina</taxon>
        <taxon>Sordariomycetes</taxon>
        <taxon>Hypocreomycetidae</taxon>
        <taxon>Hypocreales</taxon>
        <taxon>Clavicipitaceae</taxon>
        <taxon>Pochonia</taxon>
    </lineage>
</organism>
<keyword evidence="3" id="KW-0274">FAD</keyword>
<dbReference type="Pfam" id="PF00743">
    <property type="entry name" value="FMO-like"/>
    <property type="match status" value="1"/>
</dbReference>
<accession>A0A179G9C0</accession>
<sequence length="491" mass="55423">MLKDSASVDFDVVIVGAGISGINFAYRLQQRNPDLSYCILEGRHEIGGTWSLFQYPGIRSDSDLFTFGFSWRPWTGKQSIANGPLILDYVKECAKQEGIDKKIRYSHFVNSMHWSSSSKTWAVKVTTGEAEKTERTLQTRFVFMGTGYYDYDEPLKVDIPGIQDFKGTVIHPQFWPSDLDYTDKRMVIIGSGATAITILPSVAAETAHVTMLQRSPSYVMSLPAEGTFETVTRKALPRGVAHSLIRFKWILTSFMLVSFCRKFPNAARNFFLRTIAKQLPEGTAMDPDFTPSYNPWEQRVCMCPDGDFYKALESGKASIKTGAIETVTESSIRLTTGEELHPDIIVTATGLKMKMGGGINIYVDGERYDLSQHYLWKFAMAEDLPNVAFAWGYVDASWTLGADATSQLTCRLLNRMKERRVQAVVPRLHPHLRSNMKDLSIMALSATYVKKGQASCPKVGNLAPWQPRSHYWKDILTAWWGDLEDCMEWIQ</sequence>
<dbReference type="OrthoDB" id="66881at2759"/>
<keyword evidence="8" id="KW-1185">Reference proteome</keyword>